<dbReference type="Proteomes" id="UP001285441">
    <property type="component" value="Unassembled WGS sequence"/>
</dbReference>
<reference evidence="3" key="2">
    <citation type="submission" date="2023-06" db="EMBL/GenBank/DDBJ databases">
        <authorList>
            <consortium name="Lawrence Berkeley National Laboratory"/>
            <person name="Haridas S."/>
            <person name="Hensen N."/>
            <person name="Bonometti L."/>
            <person name="Westerberg I."/>
            <person name="Brannstrom I.O."/>
            <person name="Guillou S."/>
            <person name="Cros-Aarteil S."/>
            <person name="Calhoun S."/>
            <person name="Kuo A."/>
            <person name="Mondo S."/>
            <person name="Pangilinan J."/>
            <person name="Riley R."/>
            <person name="LaButti K."/>
            <person name="Andreopoulos B."/>
            <person name="Lipzen A."/>
            <person name="Chen C."/>
            <person name="Yanf M."/>
            <person name="Daum C."/>
            <person name="Ng V."/>
            <person name="Clum A."/>
            <person name="Steindorff A."/>
            <person name="Ohm R."/>
            <person name="Martin F."/>
            <person name="Silar P."/>
            <person name="Natvig D."/>
            <person name="Lalanne C."/>
            <person name="Gautier V."/>
            <person name="Ament-velasquez S.L."/>
            <person name="Kruys A."/>
            <person name="Hutchinson M.I."/>
            <person name="Powell A.J."/>
            <person name="Barry K."/>
            <person name="Miller A.N."/>
            <person name="Grigoriev I.V."/>
            <person name="Debuchy R."/>
            <person name="Gladieux P."/>
            <person name="Thoren M.H."/>
            <person name="Johannesson H."/>
        </authorList>
    </citation>
    <scope>NUCLEOTIDE SEQUENCE</scope>
    <source>
        <strain evidence="3">CBS 232.78</strain>
    </source>
</reference>
<feature type="domain" description="Heterokaryon incompatibility" evidence="2">
    <location>
        <begin position="302"/>
        <end position="457"/>
    </location>
</feature>
<dbReference type="EMBL" id="JAULSW010000005">
    <property type="protein sequence ID" value="KAK3381743.1"/>
    <property type="molecule type" value="Genomic_DNA"/>
</dbReference>
<dbReference type="PANTHER" id="PTHR33112:SF12">
    <property type="entry name" value="HETEROKARYON INCOMPATIBILITY DOMAIN-CONTAINING PROTEIN"/>
    <property type="match status" value="1"/>
</dbReference>
<sequence>MKYCSWCTERDWRSLGYFAPRSPAASVKLDDEWNEVEDREAGTRDKDGPGTPLVEDLTINDSKENEDERELVDLSHEQEGCEDSDPNDKYDDDDYDSDPDALGENERLLLETLESAATCHLCQLVATTFTTWATRHFGSVDRIDMSKAKMLVRGISVYRLGQGMPNDEDYADAVAEEDAGDLFHTKIGITVIHPDTGVWEGPDITFRKSMATPPTVKDMLVDSGGYPLLHWPPETEPYTARARPLLADLRLLQAWDCLCSSSHGDKCRQTKHVHERHRPHMIRLIDVERNCLVEVYDQTVTWVALSYVWGTKRFRTLQKDSLSHFQQPGALRAEWVPDTISDAIEVTRSIGQKFLWTDSLCIIQDSPEDVMGFIPCMGAIYGLSSVTIINAAGDNAFSGLPGVRPDTRSEVQEVLQVEGARRMMKSLDELSAGETVGFTYGWITASKWFTRGWTFQEAILSERWIMFTPENIYWECKKATWREDACWEVEASPDAATTTLFYDPSFYDPIFQDLWKTSGFDRAYRYLVESYSSRLLTYGGDGLNAFEGVLNMFRATSGIGFFWGLPRPYLGVALTWPSDHKCKRRQGKASIQLGDGSIITVEFPTWAWAAWETNVLLVQRFGYLNAEHAGLEYYSISEAMEVVHIPQTTEMRLREGNTYHTHTRAEPMWRGDTLAKVGITDIPASLRTLEGRAGLLVFWTSCAKLEVDYEDQNSIWYNGMKLEVSWDQEPEISAGQQRLSEEFVVVGRHSLERGWDRSALSVLLTEKQASGARTRRGLANIPEEEWNRLKNRRWELVSLT</sequence>
<proteinExistence type="predicted"/>
<feature type="region of interest" description="Disordered" evidence="1">
    <location>
        <begin position="29"/>
        <end position="101"/>
    </location>
</feature>
<dbReference type="AlphaFoldDB" id="A0AAE0TW75"/>
<protein>
    <submittedName>
        <fullName evidence="3">Heterokaryon incompatibility protein-domain-containing protein</fullName>
    </submittedName>
</protein>
<evidence type="ECO:0000313" key="3">
    <source>
        <dbReference type="EMBL" id="KAK3381743.1"/>
    </source>
</evidence>
<feature type="compositionally biased region" description="Basic and acidic residues" evidence="1">
    <location>
        <begin position="39"/>
        <end position="48"/>
    </location>
</feature>
<dbReference type="InterPro" id="IPR010730">
    <property type="entry name" value="HET"/>
</dbReference>
<evidence type="ECO:0000313" key="4">
    <source>
        <dbReference type="Proteomes" id="UP001285441"/>
    </source>
</evidence>
<evidence type="ECO:0000259" key="2">
    <source>
        <dbReference type="Pfam" id="PF06985"/>
    </source>
</evidence>
<evidence type="ECO:0000256" key="1">
    <source>
        <dbReference type="SAM" id="MobiDB-lite"/>
    </source>
</evidence>
<accession>A0AAE0TW75</accession>
<name>A0AAE0TW75_9PEZI</name>
<dbReference type="Pfam" id="PF06985">
    <property type="entry name" value="HET"/>
    <property type="match status" value="1"/>
</dbReference>
<organism evidence="3 4">
    <name type="scientific">Podospora didyma</name>
    <dbReference type="NCBI Taxonomy" id="330526"/>
    <lineage>
        <taxon>Eukaryota</taxon>
        <taxon>Fungi</taxon>
        <taxon>Dikarya</taxon>
        <taxon>Ascomycota</taxon>
        <taxon>Pezizomycotina</taxon>
        <taxon>Sordariomycetes</taxon>
        <taxon>Sordariomycetidae</taxon>
        <taxon>Sordariales</taxon>
        <taxon>Podosporaceae</taxon>
        <taxon>Podospora</taxon>
    </lineage>
</organism>
<feature type="compositionally biased region" description="Acidic residues" evidence="1">
    <location>
        <begin position="80"/>
        <end position="101"/>
    </location>
</feature>
<keyword evidence="4" id="KW-1185">Reference proteome</keyword>
<comment type="caution">
    <text evidence="3">The sequence shown here is derived from an EMBL/GenBank/DDBJ whole genome shotgun (WGS) entry which is preliminary data.</text>
</comment>
<gene>
    <name evidence="3" type="ORF">B0H63DRAFT_416634</name>
</gene>
<dbReference type="PANTHER" id="PTHR33112">
    <property type="entry name" value="DOMAIN PROTEIN, PUTATIVE-RELATED"/>
    <property type="match status" value="1"/>
</dbReference>
<reference evidence="3" key="1">
    <citation type="journal article" date="2023" name="Mol. Phylogenet. Evol.">
        <title>Genome-scale phylogeny and comparative genomics of the fungal order Sordariales.</title>
        <authorList>
            <person name="Hensen N."/>
            <person name="Bonometti L."/>
            <person name="Westerberg I."/>
            <person name="Brannstrom I.O."/>
            <person name="Guillou S."/>
            <person name="Cros-Aarteil S."/>
            <person name="Calhoun S."/>
            <person name="Haridas S."/>
            <person name="Kuo A."/>
            <person name="Mondo S."/>
            <person name="Pangilinan J."/>
            <person name="Riley R."/>
            <person name="LaButti K."/>
            <person name="Andreopoulos B."/>
            <person name="Lipzen A."/>
            <person name="Chen C."/>
            <person name="Yan M."/>
            <person name="Daum C."/>
            <person name="Ng V."/>
            <person name="Clum A."/>
            <person name="Steindorff A."/>
            <person name="Ohm R.A."/>
            <person name="Martin F."/>
            <person name="Silar P."/>
            <person name="Natvig D.O."/>
            <person name="Lalanne C."/>
            <person name="Gautier V."/>
            <person name="Ament-Velasquez S.L."/>
            <person name="Kruys A."/>
            <person name="Hutchinson M.I."/>
            <person name="Powell A.J."/>
            <person name="Barry K."/>
            <person name="Miller A.N."/>
            <person name="Grigoriev I.V."/>
            <person name="Debuchy R."/>
            <person name="Gladieux P."/>
            <person name="Hiltunen Thoren M."/>
            <person name="Johannesson H."/>
        </authorList>
    </citation>
    <scope>NUCLEOTIDE SEQUENCE</scope>
    <source>
        <strain evidence="3">CBS 232.78</strain>
    </source>
</reference>